<dbReference type="RefSeq" id="WP_127162927.1">
    <property type="nucleotide sequence ID" value="NZ_CP029822.1"/>
</dbReference>
<keyword evidence="1" id="KW-0732">Signal</keyword>
<reference evidence="3" key="1">
    <citation type="submission" date="2018-06" db="EMBL/GenBank/DDBJ databases">
        <title>Complete genome of Pseudomonas insecticola strain QZS01.</title>
        <authorList>
            <person name="Wang J."/>
            <person name="Su Q."/>
        </authorList>
    </citation>
    <scope>NUCLEOTIDE SEQUENCE [LARGE SCALE GENOMIC DNA]</scope>
    <source>
        <strain evidence="3">QZS01</strain>
    </source>
</reference>
<dbReference type="Proteomes" id="UP000273143">
    <property type="component" value="Chromosome"/>
</dbReference>
<protein>
    <recommendedName>
        <fullName evidence="4">Toxin-antitoxin system YwqK family antitoxin</fullName>
    </recommendedName>
</protein>
<evidence type="ECO:0000256" key="1">
    <source>
        <dbReference type="SAM" id="SignalP"/>
    </source>
</evidence>
<dbReference type="SUPFAM" id="SSF82185">
    <property type="entry name" value="Histone H3 K4-specific methyltransferase SET7/9 N-terminal domain"/>
    <property type="match status" value="1"/>
</dbReference>
<feature type="signal peptide" evidence="1">
    <location>
        <begin position="1"/>
        <end position="24"/>
    </location>
</feature>
<proteinExistence type="predicted"/>
<evidence type="ECO:0000313" key="3">
    <source>
        <dbReference type="Proteomes" id="UP000273143"/>
    </source>
</evidence>
<dbReference type="EMBL" id="CP029822">
    <property type="protein sequence ID" value="AZS50512.1"/>
    <property type="molecule type" value="Genomic_DNA"/>
</dbReference>
<evidence type="ECO:0000313" key="2">
    <source>
        <dbReference type="EMBL" id="AZS50512.1"/>
    </source>
</evidence>
<sequence length="192" mass="22274">MIKSATYKAYLCCLLLNSYSLAFASHTVDAIPVSIEQTTTAIGVGKIVAENALIYRKIIEITSDQQFKVQNFYKHTHHKQSDILTIKNRNKLTTFQELQFYNLRNLMFDGDLTLWFDNGNKSMSVKINQGNADGPFNTYYITGDKEIEGYYYAGRPDGLWRFWTQEGKLDKQVYYQQGIIHWQKSSIQIQEL</sequence>
<dbReference type="AlphaFoldDB" id="A0A3Q9JLM5"/>
<evidence type="ECO:0008006" key="4">
    <source>
        <dbReference type="Google" id="ProtNLM"/>
    </source>
</evidence>
<feature type="chain" id="PRO_5018687309" description="Toxin-antitoxin system YwqK family antitoxin" evidence="1">
    <location>
        <begin position="25"/>
        <end position="192"/>
    </location>
</feature>
<accession>A0A3Q9JLM5</accession>
<dbReference type="Gene3D" id="3.90.930.1">
    <property type="match status" value="1"/>
</dbReference>
<keyword evidence="3" id="KW-1185">Reference proteome</keyword>
<organism evidence="2 3">
    <name type="scientific">Entomomonas moraniae</name>
    <dbReference type="NCBI Taxonomy" id="2213226"/>
    <lineage>
        <taxon>Bacteria</taxon>
        <taxon>Pseudomonadati</taxon>
        <taxon>Pseudomonadota</taxon>
        <taxon>Gammaproteobacteria</taxon>
        <taxon>Pseudomonadales</taxon>
        <taxon>Pseudomonadaceae</taxon>
        <taxon>Entomomonas</taxon>
    </lineage>
</organism>
<gene>
    <name evidence="2" type="ORF">DM558_06860</name>
</gene>
<name>A0A3Q9JLM5_9GAMM</name>
<dbReference type="KEGG" id="emo:DM558_06860"/>